<evidence type="ECO:0000256" key="2">
    <source>
        <dbReference type="ARBA" id="ARBA00022448"/>
    </source>
</evidence>
<comment type="subcellular location">
    <subcellularLocation>
        <location evidence="1">Cell membrane</location>
        <topology evidence="1">Peripheral membrane protein</topology>
    </subcellularLocation>
</comment>
<feature type="domain" description="AAA+ ATPase" evidence="8">
    <location>
        <begin position="45"/>
        <end position="223"/>
    </location>
</feature>
<keyword evidence="5" id="KW-0408">Iron</keyword>
<reference evidence="9 10" key="1">
    <citation type="submission" date="2015-01" db="EMBL/GenBank/DDBJ databases">
        <title>Paenibacillus swuensis/DY6/whole genome sequencing.</title>
        <authorList>
            <person name="Kim M.K."/>
            <person name="Srinivasan S."/>
            <person name="Lee J.-J."/>
        </authorList>
    </citation>
    <scope>NUCLEOTIDE SEQUENCE [LARGE SCALE GENOMIC DNA]</scope>
    <source>
        <strain evidence="9 10">DY6</strain>
    </source>
</reference>
<evidence type="ECO:0000259" key="8">
    <source>
        <dbReference type="SMART" id="SM00382"/>
    </source>
</evidence>
<dbReference type="PANTHER" id="PTHR42771">
    <property type="entry name" value="IRON(3+)-HYDROXAMATE IMPORT ATP-BINDING PROTEIN FHUC"/>
    <property type="match status" value="1"/>
</dbReference>
<dbReference type="InterPro" id="IPR027417">
    <property type="entry name" value="P-loop_NTPase"/>
</dbReference>
<evidence type="ECO:0000256" key="7">
    <source>
        <dbReference type="ARBA" id="ARBA00023136"/>
    </source>
</evidence>
<dbReference type="GO" id="GO:0016887">
    <property type="term" value="F:ATP hydrolysis activity"/>
    <property type="evidence" value="ECO:0007669"/>
    <property type="project" value="InterPro"/>
</dbReference>
<dbReference type="Pfam" id="PF13304">
    <property type="entry name" value="AAA_21"/>
    <property type="match status" value="1"/>
</dbReference>
<dbReference type="EMBL" id="CP011388">
    <property type="protein sequence ID" value="ANE47813.1"/>
    <property type="molecule type" value="Genomic_DNA"/>
</dbReference>
<keyword evidence="2" id="KW-0813">Transport</keyword>
<dbReference type="Proteomes" id="UP000076927">
    <property type="component" value="Chromosome"/>
</dbReference>
<dbReference type="PATRIC" id="fig|1178515.4.peg.3558"/>
<dbReference type="KEGG" id="pswu:SY83_17665"/>
<gene>
    <name evidence="9" type="ORF">SY83_17665</name>
</gene>
<dbReference type="GO" id="GO:0005524">
    <property type="term" value="F:ATP binding"/>
    <property type="evidence" value="ECO:0007669"/>
    <property type="project" value="InterPro"/>
</dbReference>
<evidence type="ECO:0000313" key="10">
    <source>
        <dbReference type="Proteomes" id="UP000076927"/>
    </source>
</evidence>
<dbReference type="GO" id="GO:0006826">
    <property type="term" value="P:iron ion transport"/>
    <property type="evidence" value="ECO:0007669"/>
    <property type="project" value="UniProtKB-KW"/>
</dbReference>
<dbReference type="SMART" id="SM00382">
    <property type="entry name" value="AAA"/>
    <property type="match status" value="1"/>
</dbReference>
<proteinExistence type="predicted"/>
<dbReference type="GO" id="GO:0005886">
    <property type="term" value="C:plasma membrane"/>
    <property type="evidence" value="ECO:0007669"/>
    <property type="project" value="UniProtKB-SubCell"/>
</dbReference>
<keyword evidence="3" id="KW-1003">Cell membrane</keyword>
<dbReference type="RefSeq" id="WP_068608909.1">
    <property type="nucleotide sequence ID" value="NZ_CP011388.1"/>
</dbReference>
<dbReference type="PANTHER" id="PTHR42771:SF2">
    <property type="entry name" value="IRON(3+)-HYDROXAMATE IMPORT ATP-BINDING PROTEIN FHUC"/>
    <property type="match status" value="1"/>
</dbReference>
<dbReference type="GO" id="GO:0006302">
    <property type="term" value="P:double-strand break repair"/>
    <property type="evidence" value="ECO:0007669"/>
    <property type="project" value="InterPro"/>
</dbReference>
<keyword evidence="7" id="KW-0472">Membrane</keyword>
<dbReference type="Gene3D" id="3.40.50.300">
    <property type="entry name" value="P-loop containing nucleotide triphosphate hydrolases"/>
    <property type="match status" value="2"/>
</dbReference>
<evidence type="ECO:0000256" key="3">
    <source>
        <dbReference type="ARBA" id="ARBA00022475"/>
    </source>
</evidence>
<accession>A0A172TM05</accession>
<evidence type="ECO:0000256" key="1">
    <source>
        <dbReference type="ARBA" id="ARBA00004202"/>
    </source>
</evidence>
<dbReference type="InterPro" id="IPR003593">
    <property type="entry name" value="AAA+_ATPase"/>
</dbReference>
<evidence type="ECO:0000256" key="4">
    <source>
        <dbReference type="ARBA" id="ARBA00022496"/>
    </source>
</evidence>
<sequence>MFVITSGWESTVLLEIRKLHEEIKHPNEYPFHIPSIQNLTTLRLEKKVTFFVGENGSGKSTLLEAIAYQCGFNTAGGGRNNTYELNASHSMLGDYIRLSWLPKITQGFFLRAESFYHFASHVDEIAKDHPSIYDSYGGRTLHEQSHGESFFSLFQNRFGRKGIYLLDEPEAALSPAKQLAFLSIIHELQKSAQLIIATHSPILLGYPEADIFSFDHQPLGTIAYEQTDHYQVTRRFLENRKKYLNELM</sequence>
<dbReference type="STRING" id="1178515.SY83_17665"/>
<dbReference type="InterPro" id="IPR051535">
    <property type="entry name" value="Siderophore_ABC-ATPase"/>
</dbReference>
<evidence type="ECO:0000313" key="9">
    <source>
        <dbReference type="EMBL" id="ANE47813.1"/>
    </source>
</evidence>
<keyword evidence="4" id="KW-0410">Iron transport</keyword>
<protein>
    <submittedName>
        <fullName evidence="9">ATPase AAA</fullName>
    </submittedName>
</protein>
<keyword evidence="10" id="KW-1185">Reference proteome</keyword>
<evidence type="ECO:0000256" key="5">
    <source>
        <dbReference type="ARBA" id="ARBA00023004"/>
    </source>
</evidence>
<dbReference type="SUPFAM" id="SSF52540">
    <property type="entry name" value="P-loop containing nucleoside triphosphate hydrolases"/>
    <property type="match status" value="1"/>
</dbReference>
<dbReference type="OrthoDB" id="9784297at2"/>
<keyword evidence="6" id="KW-0406">Ion transport</keyword>
<dbReference type="AlphaFoldDB" id="A0A172TM05"/>
<evidence type="ECO:0000256" key="6">
    <source>
        <dbReference type="ARBA" id="ARBA00023065"/>
    </source>
</evidence>
<organism evidence="9 10">
    <name type="scientific">Paenibacillus swuensis</name>
    <dbReference type="NCBI Taxonomy" id="1178515"/>
    <lineage>
        <taxon>Bacteria</taxon>
        <taxon>Bacillati</taxon>
        <taxon>Bacillota</taxon>
        <taxon>Bacilli</taxon>
        <taxon>Bacillales</taxon>
        <taxon>Paenibacillaceae</taxon>
        <taxon>Paenibacillus</taxon>
    </lineage>
</organism>
<dbReference type="Pfam" id="PF13476">
    <property type="entry name" value="AAA_23"/>
    <property type="match status" value="1"/>
</dbReference>
<dbReference type="InterPro" id="IPR003959">
    <property type="entry name" value="ATPase_AAA_core"/>
</dbReference>
<dbReference type="InterPro" id="IPR038729">
    <property type="entry name" value="Rad50/SbcC_AAA"/>
</dbReference>
<name>A0A172TM05_9BACL</name>